<dbReference type="Proteomes" id="UP001149090">
    <property type="component" value="Unassembled WGS sequence"/>
</dbReference>
<protein>
    <submittedName>
        <fullName evidence="6">Guanine nucleotide exchange factor</fullName>
    </submittedName>
</protein>
<keyword evidence="7" id="KW-1185">Reference proteome</keyword>
<dbReference type="SMART" id="SM00147">
    <property type="entry name" value="RasGEF"/>
    <property type="match status" value="1"/>
</dbReference>
<dbReference type="InterPro" id="IPR000651">
    <property type="entry name" value="Ras-like_Gua-exchang_fac_N"/>
</dbReference>
<dbReference type="EMBL" id="JAPDFW010000022">
    <property type="protein sequence ID" value="KAJ5079685.1"/>
    <property type="molecule type" value="Genomic_DNA"/>
</dbReference>
<evidence type="ECO:0000256" key="2">
    <source>
        <dbReference type="PROSITE-ProRule" id="PRU00168"/>
    </source>
</evidence>
<evidence type="ECO:0000259" key="4">
    <source>
        <dbReference type="PROSITE" id="PS50009"/>
    </source>
</evidence>
<dbReference type="InterPro" id="IPR036964">
    <property type="entry name" value="RASGEF_cat_dom_sf"/>
</dbReference>
<dbReference type="Gene3D" id="1.10.840.10">
    <property type="entry name" value="Ras guanine-nucleotide exchange factors catalytic domain"/>
    <property type="match status" value="1"/>
</dbReference>
<dbReference type="Gene3D" id="1.20.870.10">
    <property type="entry name" value="Son of sevenless (SoS) protein Chain: S domain 1"/>
    <property type="match status" value="1"/>
</dbReference>
<proteinExistence type="predicted"/>
<dbReference type="GO" id="GO:0005085">
    <property type="term" value="F:guanyl-nucleotide exchange factor activity"/>
    <property type="evidence" value="ECO:0007669"/>
    <property type="project" value="UniProtKB-KW"/>
</dbReference>
<organism evidence="6 7">
    <name type="scientific">Anaeramoeba ignava</name>
    <name type="common">Anaerobic marine amoeba</name>
    <dbReference type="NCBI Taxonomy" id="1746090"/>
    <lineage>
        <taxon>Eukaryota</taxon>
        <taxon>Metamonada</taxon>
        <taxon>Anaeramoebidae</taxon>
        <taxon>Anaeramoeba</taxon>
    </lineage>
</organism>
<dbReference type="Pfam" id="PF00617">
    <property type="entry name" value="RasGEF"/>
    <property type="match status" value="1"/>
</dbReference>
<dbReference type="InterPro" id="IPR001895">
    <property type="entry name" value="RASGEF_cat_dom"/>
</dbReference>
<sequence>MSAHKQQKKNLHHQKRTITVKLLDGSESMPVIEDTTTVSDLLSMSLVSKRNNKVEGYQIFGYEPNKTGIDNENTLNLHDKLFPIGDFLDSSSLVSNFAHLQLEVRHTPQEKVLVILPPDPKDLTPRHEKVSIDKTIPMILYELCSQFHLPESEFALFLKLPYNASHSFFKPTSSFLLNPKVNQKQFPTSQQGFWLELNQHRKLLTYTSVFDSNEMLFLQLQRKPGKVSVEYDEFDEKTDEKIGHKVEEILLDFTAPVKTFIQQFTETHYVPTKYIMSLFHAITDKKKKESDQKESFVANAQSENDTFVDSDFEIVPTNHKDLSSDTEIYAKEDLVILELNNLTEDFSFAQQAVPEESLLKFVPTIPKFVVRREMGAKSTKNNFDQFLDQNFDSNLDHNFFSDVSDQTFFWDEIKSQIPNILWEEGGQMDEFRTPIFERIRGASLNKSIEILTSIEGFEPEFVDLFFEMMPTITDEMTFLSRLFERFKVPIGFYTSDQKTAIQSAVIGVTEKMIEFRPYKLPQEIKTMIRSFVKTELKNHYNKDFRERGKNVLGYLSNKKKIRRRTAWATFTSSKNLANSSFFELAKVGKTRSVLKLNRTELMHLNNDSSELHNIPIEPRFRPKKTRSTSKKKSQKYRDMDPSIPQPIIPKEKDIRMLTLFKIDSYEIAKQITLETHKLFSKIKTQEFLNNSWTKPNKKTLSPDILKMINWFNHLADWTATQILMYRNLKERVKVFEKMITIAVELYIQNNLNDTMAIASGMQMMPIERLTKTRALCSQKLLDWLAYIEKLTDAVGSYRAMRTHIRTKQPPLIPYLGMYLATLTTLEELPSRIENNLINWAKRRRIFRAISEIKTFQSVDFKFYFVPQIKQFLYQDKCLDENQLWDISCEFEPDDQEDQF</sequence>
<dbReference type="CDD" id="cd00155">
    <property type="entry name" value="RasGEF"/>
    <property type="match status" value="1"/>
</dbReference>
<dbReference type="PROSITE" id="PS50009">
    <property type="entry name" value="RASGEF_CAT"/>
    <property type="match status" value="1"/>
</dbReference>
<gene>
    <name evidence="6" type="ORF">M0811_03995</name>
</gene>
<dbReference type="OrthoDB" id="10254377at2759"/>
<reference evidence="6" key="1">
    <citation type="submission" date="2022-10" db="EMBL/GenBank/DDBJ databases">
        <title>Novel sulphate-reducing endosymbionts in the free-living metamonad Anaeramoeba.</title>
        <authorList>
            <person name="Jerlstrom-Hultqvist J."/>
            <person name="Cepicka I."/>
            <person name="Gallot-Lavallee L."/>
            <person name="Salas-Leiva D."/>
            <person name="Curtis B.A."/>
            <person name="Zahonova K."/>
            <person name="Pipaliya S."/>
            <person name="Dacks J."/>
            <person name="Roger A.J."/>
        </authorList>
    </citation>
    <scope>NUCLEOTIDE SEQUENCE</scope>
    <source>
        <strain evidence="6">BMAN</strain>
    </source>
</reference>
<evidence type="ECO:0000313" key="7">
    <source>
        <dbReference type="Proteomes" id="UP001149090"/>
    </source>
</evidence>
<dbReference type="PANTHER" id="PTHR23113">
    <property type="entry name" value="GUANINE NUCLEOTIDE EXCHANGE FACTOR"/>
    <property type="match status" value="1"/>
</dbReference>
<feature type="compositionally biased region" description="Basic residues" evidence="3">
    <location>
        <begin position="621"/>
        <end position="634"/>
    </location>
</feature>
<evidence type="ECO:0000313" key="6">
    <source>
        <dbReference type="EMBL" id="KAJ5079685.1"/>
    </source>
</evidence>
<name>A0A9Q0LYM6_ANAIG</name>
<evidence type="ECO:0000259" key="5">
    <source>
        <dbReference type="PROSITE" id="PS50212"/>
    </source>
</evidence>
<dbReference type="InterPro" id="IPR008937">
    <property type="entry name" value="Ras-like_GEF"/>
</dbReference>
<dbReference type="AlphaFoldDB" id="A0A9Q0LYM6"/>
<dbReference type="GO" id="GO:0007264">
    <property type="term" value="P:small GTPase-mediated signal transduction"/>
    <property type="evidence" value="ECO:0007669"/>
    <property type="project" value="InterPro"/>
</dbReference>
<dbReference type="PANTHER" id="PTHR23113:SF99">
    <property type="entry name" value="RASGEF DOMAIN-CONTAINING PROTEIN"/>
    <property type="match status" value="1"/>
</dbReference>
<feature type="domain" description="N-terminal Ras-GEF" evidence="5">
    <location>
        <begin position="435"/>
        <end position="560"/>
    </location>
</feature>
<feature type="region of interest" description="Disordered" evidence="3">
    <location>
        <begin position="612"/>
        <end position="642"/>
    </location>
</feature>
<evidence type="ECO:0000256" key="1">
    <source>
        <dbReference type="ARBA" id="ARBA00022658"/>
    </source>
</evidence>
<dbReference type="PROSITE" id="PS50212">
    <property type="entry name" value="RASGEF_NTER"/>
    <property type="match status" value="1"/>
</dbReference>
<dbReference type="InterPro" id="IPR023578">
    <property type="entry name" value="Ras_GEF_dom_sf"/>
</dbReference>
<accession>A0A9Q0LYM6</accession>
<keyword evidence="1 2" id="KW-0344">Guanine-nucleotide releasing factor</keyword>
<evidence type="ECO:0000256" key="3">
    <source>
        <dbReference type="SAM" id="MobiDB-lite"/>
    </source>
</evidence>
<feature type="domain" description="Ras-GEF" evidence="4">
    <location>
        <begin position="663"/>
        <end position="893"/>
    </location>
</feature>
<comment type="caution">
    <text evidence="6">The sequence shown here is derived from an EMBL/GenBank/DDBJ whole genome shotgun (WGS) entry which is preliminary data.</text>
</comment>
<dbReference type="SUPFAM" id="SSF48366">
    <property type="entry name" value="Ras GEF"/>
    <property type="match status" value="1"/>
</dbReference>